<dbReference type="Proteomes" id="UP000254329">
    <property type="component" value="Unassembled WGS sequence"/>
</dbReference>
<dbReference type="GO" id="GO:0003676">
    <property type="term" value="F:nucleic acid binding"/>
    <property type="evidence" value="ECO:0007669"/>
    <property type="project" value="InterPro"/>
</dbReference>
<keyword evidence="1" id="KW-0418">Kinase</keyword>
<keyword evidence="1" id="KW-0808">Transferase</keyword>
<dbReference type="Gene3D" id="3.30.565.10">
    <property type="entry name" value="Histidine kinase-like ATPase, C-terminal domain"/>
    <property type="match status" value="1"/>
</dbReference>
<dbReference type="SUPFAM" id="SSF55874">
    <property type="entry name" value="ATPase domain of HSP90 chaperone/DNA topoisomerase II/histidine kinase"/>
    <property type="match status" value="1"/>
</dbReference>
<dbReference type="AlphaFoldDB" id="A0A377HRF9"/>
<gene>
    <name evidence="1" type="primary">htpG_4</name>
    <name evidence="1" type="ORF">NCTC1659_00086</name>
</gene>
<reference evidence="1 2" key="1">
    <citation type="submission" date="2018-06" db="EMBL/GenBank/DDBJ databases">
        <authorList>
            <consortium name="Pathogen Informatics"/>
            <person name="Doyle S."/>
        </authorList>
    </citation>
    <scope>NUCLEOTIDE SEQUENCE [LARGE SCALE GENOMIC DNA]</scope>
    <source>
        <strain evidence="1 2">NCTC1659</strain>
    </source>
</reference>
<dbReference type="Pfam" id="PF13589">
    <property type="entry name" value="HATPase_c_3"/>
    <property type="match status" value="1"/>
</dbReference>
<dbReference type="InterPro" id="IPR036890">
    <property type="entry name" value="HATPase_C_sf"/>
</dbReference>
<evidence type="ECO:0000313" key="2">
    <source>
        <dbReference type="Proteomes" id="UP000254329"/>
    </source>
</evidence>
<proteinExistence type="predicted"/>
<organism evidence="1 2">
    <name type="scientific">Canicola haemoglobinophilus</name>
    <dbReference type="NCBI Taxonomy" id="733"/>
    <lineage>
        <taxon>Bacteria</taxon>
        <taxon>Pseudomonadati</taxon>
        <taxon>Pseudomonadota</taxon>
        <taxon>Gammaproteobacteria</taxon>
        <taxon>Pasteurellales</taxon>
        <taxon>Pasteurellaceae</taxon>
        <taxon>Canicola</taxon>
    </lineage>
</organism>
<accession>A0A377HRF9</accession>
<keyword evidence="2" id="KW-1185">Reference proteome</keyword>
<evidence type="ECO:0000313" key="1">
    <source>
        <dbReference type="EMBL" id="STO58868.1"/>
    </source>
</evidence>
<dbReference type="GO" id="GO:0016301">
    <property type="term" value="F:kinase activity"/>
    <property type="evidence" value="ECO:0007669"/>
    <property type="project" value="UniProtKB-KW"/>
</dbReference>
<protein>
    <submittedName>
        <fullName evidence="1">Histidine kinase</fullName>
    </submittedName>
</protein>
<name>A0A377HRF9_9PAST</name>
<dbReference type="RefSeq" id="WP_211272441.1">
    <property type="nucleotide sequence ID" value="NZ_MUXZ01000051.1"/>
</dbReference>
<sequence>MEDLIALSDSIFMENNGFSIKFDRNTIDHLGIKLYSTFPPVIAELISNSYDADAENVEIRINYDKKIVTVIDNGTGMTHDELNQNFLVIGRNRRKAEGTGLSKGKNRKVTGKKGLGKLAVFGIANTIEVTSIKDGVKNAFSINYDDMKAETDTEYRPNSICENEHTNEKSGTVVNIKEIKQKSIMSIDDLAYNLSRRFSFYDSDFEVKIIDENSSNEQPISKSIYFDRLDKEFEWSFPEDFVDELDSIEEFRRLNENLVTGKIYTKSTPLRKKDSGFLLYVRSKLASENVFFDDRANDRFNSYVTGFFNIDFIDDSDEADYISTARQSILWEENDNTVQLKHDLNKLVSKVSAMWRNSRKKKKEEQLQLPEDFYEGMTKLEISSINKVKDTMLANSIETDNIESLKRILDSMKTLYKFESFQNYIAELDDEDLTVDKVEKITADWEYIESKELAKISIGRIKAIEQFERYVKNDASETKVIQPFLEKFPWILDPRITTFERELTFKRILKENFPDNELEERNRRLDFLCNLVNGELIIIELKRPRIKISLKEIRQAREYERFLLKNHKESIANGVKTFLISDSFEMDEETKDFYSSLEDTNKLCIKSYSDLLQQAKQYNKDYIAKYQEIESIYNPSETTEK</sequence>
<dbReference type="InterPro" id="IPR011856">
    <property type="entry name" value="tRNA_endonuc-like_dom_sf"/>
</dbReference>
<dbReference type="EMBL" id="UGHF01000001">
    <property type="protein sequence ID" value="STO58868.1"/>
    <property type="molecule type" value="Genomic_DNA"/>
</dbReference>
<dbReference type="Gene3D" id="3.40.1350.10">
    <property type="match status" value="1"/>
</dbReference>
<dbReference type="STRING" id="733.B0186_10705"/>